<dbReference type="EMBL" id="JBHTKB010000001">
    <property type="protein sequence ID" value="MFD0912031.1"/>
    <property type="molecule type" value="Genomic_DNA"/>
</dbReference>
<dbReference type="InterPro" id="IPR011051">
    <property type="entry name" value="RmlC_Cupin_sf"/>
</dbReference>
<evidence type="ECO:0000256" key="1">
    <source>
        <dbReference type="SAM" id="SignalP"/>
    </source>
</evidence>
<dbReference type="RefSeq" id="WP_379054593.1">
    <property type="nucleotide sequence ID" value="NZ_JBHTKB010000001.1"/>
</dbReference>
<evidence type="ECO:0000313" key="4">
    <source>
        <dbReference type="Proteomes" id="UP001597128"/>
    </source>
</evidence>
<accession>A0ABW3F0R0</accession>
<gene>
    <name evidence="3" type="ORF">ACFQ1Z_00595</name>
</gene>
<keyword evidence="4" id="KW-1185">Reference proteome</keyword>
<feature type="signal peptide" evidence="1">
    <location>
        <begin position="1"/>
        <end position="21"/>
    </location>
</feature>
<keyword evidence="1" id="KW-0732">Signal</keyword>
<dbReference type="InterPro" id="IPR013096">
    <property type="entry name" value="Cupin_2"/>
</dbReference>
<evidence type="ECO:0000313" key="3">
    <source>
        <dbReference type="EMBL" id="MFD0912031.1"/>
    </source>
</evidence>
<dbReference type="PANTHER" id="PTHR38599:SF1">
    <property type="entry name" value="CUPIN DOMAIN PROTEIN (AFU_ORTHOLOGUE AFUA_3G13620)"/>
    <property type="match status" value="1"/>
</dbReference>
<organism evidence="3 4">
    <name type="scientific">Methylophilus luteus</name>
    <dbReference type="NCBI Taxonomy" id="640108"/>
    <lineage>
        <taxon>Bacteria</taxon>
        <taxon>Pseudomonadati</taxon>
        <taxon>Pseudomonadota</taxon>
        <taxon>Betaproteobacteria</taxon>
        <taxon>Nitrosomonadales</taxon>
        <taxon>Methylophilaceae</taxon>
        <taxon>Methylophilus</taxon>
    </lineage>
</organism>
<feature type="chain" id="PRO_5046007759" evidence="1">
    <location>
        <begin position="22"/>
        <end position="135"/>
    </location>
</feature>
<dbReference type="Proteomes" id="UP001597128">
    <property type="component" value="Unassembled WGS sequence"/>
</dbReference>
<sequence length="135" mass="14885">MQKLKTLFVTLALLTSSAVMAHEGSHDHPDLTMLMNKDLADMPGKEVIMLSVDYKPGEVETPHKHEAHCFVYVLEGNIVMAVKGGKEQHLGPGQTFYEGPQDIHSIGRNASKTKPAKFVVLLLKDKNKPPVMPVD</sequence>
<dbReference type="Gene3D" id="2.60.120.10">
    <property type="entry name" value="Jelly Rolls"/>
    <property type="match status" value="1"/>
</dbReference>
<dbReference type="SUPFAM" id="SSF51182">
    <property type="entry name" value="RmlC-like cupins"/>
    <property type="match status" value="1"/>
</dbReference>
<dbReference type="Pfam" id="PF07883">
    <property type="entry name" value="Cupin_2"/>
    <property type="match status" value="1"/>
</dbReference>
<evidence type="ECO:0000259" key="2">
    <source>
        <dbReference type="Pfam" id="PF07883"/>
    </source>
</evidence>
<feature type="domain" description="Cupin type-2" evidence="2">
    <location>
        <begin position="52"/>
        <end position="120"/>
    </location>
</feature>
<dbReference type="CDD" id="cd02234">
    <property type="entry name" value="cupin_BLR7677-like"/>
    <property type="match status" value="1"/>
</dbReference>
<protein>
    <submittedName>
        <fullName evidence="3">Cupin domain-containing protein</fullName>
    </submittedName>
</protein>
<comment type="caution">
    <text evidence="3">The sequence shown here is derived from an EMBL/GenBank/DDBJ whole genome shotgun (WGS) entry which is preliminary data.</text>
</comment>
<proteinExistence type="predicted"/>
<name>A0ABW3F0R0_9PROT</name>
<dbReference type="InterPro" id="IPR014710">
    <property type="entry name" value="RmlC-like_jellyroll"/>
</dbReference>
<reference evidence="4" key="1">
    <citation type="journal article" date="2019" name="Int. J. Syst. Evol. Microbiol.">
        <title>The Global Catalogue of Microorganisms (GCM) 10K type strain sequencing project: providing services to taxonomists for standard genome sequencing and annotation.</title>
        <authorList>
            <consortium name="The Broad Institute Genomics Platform"/>
            <consortium name="The Broad Institute Genome Sequencing Center for Infectious Disease"/>
            <person name="Wu L."/>
            <person name="Ma J."/>
        </authorList>
    </citation>
    <scope>NUCLEOTIDE SEQUENCE [LARGE SCALE GENOMIC DNA]</scope>
    <source>
        <strain evidence="4">CCUG 58412</strain>
    </source>
</reference>
<dbReference type="PANTHER" id="PTHR38599">
    <property type="entry name" value="CUPIN DOMAIN PROTEIN (AFU_ORTHOLOGUE AFUA_3G13620)"/>
    <property type="match status" value="1"/>
</dbReference>